<dbReference type="Pfam" id="PF16331">
    <property type="entry name" value="TolA_bind_tri"/>
    <property type="match status" value="1"/>
</dbReference>
<dbReference type="GO" id="GO:0030288">
    <property type="term" value="C:outer membrane-bounded periplasmic space"/>
    <property type="evidence" value="ECO:0007669"/>
    <property type="project" value="UniProtKB-UniRule"/>
</dbReference>
<dbReference type="Gene3D" id="1.25.40.10">
    <property type="entry name" value="Tetratricopeptide repeat domain"/>
    <property type="match status" value="1"/>
</dbReference>
<gene>
    <name evidence="1" type="primary">cpoB</name>
    <name evidence="3" type="ORF">GP2143_02904</name>
</gene>
<keyword evidence="4" id="KW-1185">Reference proteome</keyword>
<dbReference type="EMBL" id="AAVT01000006">
    <property type="protein sequence ID" value="EAW30838.1"/>
    <property type="molecule type" value="Genomic_DNA"/>
</dbReference>
<keyword evidence="1" id="KW-0574">Periplasm</keyword>
<dbReference type="SUPFAM" id="SSF48452">
    <property type="entry name" value="TPR-like"/>
    <property type="match status" value="1"/>
</dbReference>
<comment type="caution">
    <text evidence="3">The sequence shown here is derived from an EMBL/GenBank/DDBJ whole genome shotgun (WGS) entry which is preliminary data.</text>
</comment>
<feature type="domain" description="YbgF trimerisation" evidence="2">
    <location>
        <begin position="54"/>
        <end position="111"/>
    </location>
</feature>
<dbReference type="GO" id="GO:0043093">
    <property type="term" value="P:FtsZ-dependent cytokinesis"/>
    <property type="evidence" value="ECO:0007669"/>
    <property type="project" value="UniProtKB-UniRule"/>
</dbReference>
<dbReference type="Proteomes" id="UP000004931">
    <property type="component" value="Unassembled WGS sequence"/>
</dbReference>
<dbReference type="NCBIfam" id="TIGR02795">
    <property type="entry name" value="tol_pal_ybgF"/>
    <property type="match status" value="1"/>
</dbReference>
<keyword evidence="1" id="KW-0131">Cell cycle</keyword>
<dbReference type="InterPro" id="IPR014162">
    <property type="entry name" value="CpoB_C"/>
</dbReference>
<evidence type="ECO:0000259" key="2">
    <source>
        <dbReference type="Pfam" id="PF16331"/>
    </source>
</evidence>
<dbReference type="HAMAP" id="MF_02066">
    <property type="entry name" value="CpoB"/>
    <property type="match status" value="1"/>
</dbReference>
<dbReference type="STRING" id="247633.GP2143_02904"/>
<feature type="chain" id="PRO_5009990585" description="Cell division coordinator CpoB" evidence="1">
    <location>
        <begin position="26"/>
        <end position="267"/>
    </location>
</feature>
<comment type="subcellular location">
    <subcellularLocation>
        <location evidence="1">Periplasm</location>
    </subcellularLocation>
</comment>
<dbReference type="Pfam" id="PF13432">
    <property type="entry name" value="TPR_16"/>
    <property type="match status" value="1"/>
</dbReference>
<dbReference type="InterPro" id="IPR011990">
    <property type="entry name" value="TPR-like_helical_dom_sf"/>
</dbReference>
<keyword evidence="1" id="KW-0732">Signal</keyword>
<organism evidence="3 4">
    <name type="scientific">marine gamma proteobacterium HTCC2143</name>
    <dbReference type="NCBI Taxonomy" id="247633"/>
    <lineage>
        <taxon>Bacteria</taxon>
        <taxon>Pseudomonadati</taxon>
        <taxon>Pseudomonadota</taxon>
        <taxon>Gammaproteobacteria</taxon>
        <taxon>Cellvibrionales</taxon>
        <taxon>Spongiibacteraceae</taxon>
        <taxon>BD1-7 clade</taxon>
    </lineage>
</organism>
<dbReference type="Pfam" id="PF13174">
    <property type="entry name" value="TPR_6"/>
    <property type="match status" value="2"/>
</dbReference>
<dbReference type="InterPro" id="IPR034706">
    <property type="entry name" value="CpoB"/>
</dbReference>
<dbReference type="AlphaFoldDB" id="A0YEK2"/>
<reference evidence="3 4" key="1">
    <citation type="journal article" date="2010" name="J. Bacteriol.">
        <title>Genome sequence of the oligotrophic marine Gammaproteobacterium HTCC2143, isolated from the Oregon Coast.</title>
        <authorList>
            <person name="Oh H.M."/>
            <person name="Kang I."/>
            <person name="Ferriera S."/>
            <person name="Giovannoni S.J."/>
            <person name="Cho J.C."/>
        </authorList>
    </citation>
    <scope>NUCLEOTIDE SEQUENCE [LARGE SCALE GENOMIC DNA]</scope>
    <source>
        <strain evidence="3 4">HTCC2143</strain>
    </source>
</reference>
<dbReference type="Gene3D" id="1.20.5.110">
    <property type="match status" value="1"/>
</dbReference>
<comment type="function">
    <text evidence="1">Mediates coordination of peptidoglycan synthesis and outer membrane constriction during cell division.</text>
</comment>
<sequence length="267" mass="29547" precursor="true">MFIRLKINTALMVSAVFVYSNASFAQAPIVDASVGAPQVAVSAMPVAVEPVSGGNQGQGELFYQLQLLQQEVMELRGTVEEQAYQLKQLKDQSMERYIDLDRRLGQAANAVPSAVNTDSGSGLNGNAENVVPPVIMVQPEEKTAYDRAYALVTSRRFDDALEAFKQFVIDYPEGKYAPNSFYWMGELYQVITPQDLESARQVFTQLIDQYPGHAKIPDAMYKLGKVYFLKGNRSKSQDLLDQVIADYSTGSNSSAANKARQFINANF</sequence>
<dbReference type="OrthoDB" id="9768142at2"/>
<protein>
    <recommendedName>
        <fullName evidence="1">Cell division coordinator CpoB</fullName>
    </recommendedName>
</protein>
<name>A0YEK2_9GAMM</name>
<dbReference type="InterPro" id="IPR032519">
    <property type="entry name" value="YbgF_tri"/>
</dbReference>
<keyword evidence="1" id="KW-0132">Cell division</keyword>
<dbReference type="GO" id="GO:0070206">
    <property type="term" value="P:protein trimerization"/>
    <property type="evidence" value="ECO:0007669"/>
    <property type="project" value="InterPro"/>
</dbReference>
<dbReference type="eggNOG" id="COG1729">
    <property type="taxonomic scope" value="Bacteria"/>
</dbReference>
<comment type="similarity">
    <text evidence="1">Belongs to the CpoB family.</text>
</comment>
<dbReference type="InterPro" id="IPR019734">
    <property type="entry name" value="TPR_rpt"/>
</dbReference>
<evidence type="ECO:0000313" key="4">
    <source>
        <dbReference type="Proteomes" id="UP000004931"/>
    </source>
</evidence>
<accession>A0YEK2</accession>
<evidence type="ECO:0000313" key="3">
    <source>
        <dbReference type="EMBL" id="EAW30838.1"/>
    </source>
</evidence>
<proteinExistence type="inferred from homology"/>
<evidence type="ECO:0000256" key="1">
    <source>
        <dbReference type="HAMAP-Rule" id="MF_02066"/>
    </source>
</evidence>
<feature type="signal peptide" evidence="1">
    <location>
        <begin position="1"/>
        <end position="25"/>
    </location>
</feature>